<accession>A0AAN5KRW5</accession>
<comment type="caution">
    <text evidence="1">The sequence shown here is derived from an EMBL/GenBank/DDBJ whole genome shotgun (WGS) entry which is preliminary data.</text>
</comment>
<reference evidence="1" key="2">
    <citation type="submission" date="2020-11" db="EMBL/GenBank/DDBJ databases">
        <authorList>
            <consortium name="NCBI Pathogen Detection Project"/>
        </authorList>
    </citation>
    <scope>NUCLEOTIDE SEQUENCE</scope>
    <source>
        <strain evidence="1">D3612</strain>
    </source>
</reference>
<evidence type="ECO:0000313" key="2">
    <source>
        <dbReference type="Proteomes" id="UP000861567"/>
    </source>
</evidence>
<name>A0AAN5KRW5_LEGPN</name>
<dbReference type="AlphaFoldDB" id="A0AAN5KRW5"/>
<reference evidence="1" key="1">
    <citation type="journal article" date="2018" name="Genome Biol.">
        <title>SKESA: strategic k-mer extension for scrupulous assemblies.</title>
        <authorList>
            <person name="Souvorov A."/>
            <person name="Agarwala R."/>
            <person name="Lipman D.J."/>
        </authorList>
    </citation>
    <scope>NUCLEOTIDE SEQUENCE</scope>
    <source>
        <strain evidence="1">D3612</strain>
    </source>
</reference>
<proteinExistence type="predicted"/>
<gene>
    <name evidence="1" type="ORF">I8Y58_001842</name>
</gene>
<organism evidence="1 2">
    <name type="scientific">Legionella pneumophila</name>
    <dbReference type="NCBI Taxonomy" id="446"/>
    <lineage>
        <taxon>Bacteria</taxon>
        <taxon>Pseudomonadati</taxon>
        <taxon>Pseudomonadota</taxon>
        <taxon>Gammaproteobacteria</taxon>
        <taxon>Legionellales</taxon>
        <taxon>Legionellaceae</taxon>
        <taxon>Legionella</taxon>
    </lineage>
</organism>
<dbReference type="EMBL" id="DACSEI010000017">
    <property type="protein sequence ID" value="HAT1596611.1"/>
    <property type="molecule type" value="Genomic_DNA"/>
</dbReference>
<evidence type="ECO:0000313" key="1">
    <source>
        <dbReference type="EMBL" id="HAT1596611.1"/>
    </source>
</evidence>
<protein>
    <submittedName>
        <fullName evidence="1">Uncharacterized protein</fullName>
    </submittedName>
</protein>
<dbReference type="Proteomes" id="UP000861567">
    <property type="component" value="Unassembled WGS sequence"/>
</dbReference>
<sequence>MKVIKPFTRLFYKACLFMRHGLLKGLEFKNQVSDSIRHHFAQHLHGELQGFTSQKLSNDFIQDLNGLSLHIERLEAQIQQLMSCHEIN</sequence>